<keyword evidence="3" id="KW-1185">Reference proteome</keyword>
<dbReference type="RefSeq" id="WP_254085902.1">
    <property type="nucleotide sequence ID" value="NZ_JAHESE010000021.1"/>
</dbReference>
<organism evidence="2 3">
    <name type="scientific">Dawidia cretensis</name>
    <dbReference type="NCBI Taxonomy" id="2782350"/>
    <lineage>
        <taxon>Bacteria</taxon>
        <taxon>Pseudomonadati</taxon>
        <taxon>Bacteroidota</taxon>
        <taxon>Cytophagia</taxon>
        <taxon>Cytophagales</taxon>
        <taxon>Chryseotaleaceae</taxon>
        <taxon>Dawidia</taxon>
    </lineage>
</organism>
<feature type="domain" description="Peptidase metallopeptidase" evidence="1">
    <location>
        <begin position="54"/>
        <end position="209"/>
    </location>
</feature>
<proteinExistence type="predicted"/>
<dbReference type="Pfam" id="PF01400">
    <property type="entry name" value="Astacin"/>
    <property type="match status" value="1"/>
</dbReference>
<dbReference type="GO" id="GO:0004222">
    <property type="term" value="F:metalloendopeptidase activity"/>
    <property type="evidence" value="ECO:0007669"/>
    <property type="project" value="InterPro"/>
</dbReference>
<protein>
    <recommendedName>
        <fullName evidence="1">Peptidase metallopeptidase domain-containing protein</fullName>
    </recommendedName>
</protein>
<dbReference type="SMART" id="SM00235">
    <property type="entry name" value="ZnMc"/>
    <property type="match status" value="1"/>
</dbReference>
<dbReference type="EMBL" id="JAHESE010000021">
    <property type="protein sequence ID" value="MBT1710326.1"/>
    <property type="molecule type" value="Genomic_DNA"/>
</dbReference>
<dbReference type="Proteomes" id="UP001319080">
    <property type="component" value="Unassembled WGS sequence"/>
</dbReference>
<accession>A0AAP2DZS0</accession>
<dbReference type="InterPro" id="IPR024079">
    <property type="entry name" value="MetalloPept_cat_dom_sf"/>
</dbReference>
<dbReference type="AlphaFoldDB" id="A0AAP2DZS0"/>
<comment type="caution">
    <text evidence="2">The sequence shown here is derived from an EMBL/GenBank/DDBJ whole genome shotgun (WGS) entry which is preliminary data.</text>
</comment>
<evidence type="ECO:0000313" key="2">
    <source>
        <dbReference type="EMBL" id="MBT1710326.1"/>
    </source>
</evidence>
<dbReference type="Gene3D" id="3.40.390.10">
    <property type="entry name" value="Collagenase (Catalytic Domain)"/>
    <property type="match status" value="1"/>
</dbReference>
<gene>
    <name evidence="2" type="ORF">KK062_18915</name>
</gene>
<dbReference type="InterPro" id="IPR001506">
    <property type="entry name" value="Peptidase_M12A"/>
</dbReference>
<dbReference type="GO" id="GO:0008270">
    <property type="term" value="F:zinc ion binding"/>
    <property type="evidence" value="ECO:0007669"/>
    <property type="project" value="InterPro"/>
</dbReference>
<dbReference type="SUPFAM" id="SSF55486">
    <property type="entry name" value="Metalloproteases ('zincins'), catalytic domain"/>
    <property type="match status" value="1"/>
</dbReference>
<evidence type="ECO:0000259" key="1">
    <source>
        <dbReference type="SMART" id="SM00235"/>
    </source>
</evidence>
<dbReference type="InterPro" id="IPR006026">
    <property type="entry name" value="Peptidase_Metallo"/>
</dbReference>
<dbReference type="GO" id="GO:0006508">
    <property type="term" value="P:proteolysis"/>
    <property type="evidence" value="ECO:0007669"/>
    <property type="project" value="InterPro"/>
</dbReference>
<sequence>MVKKTSSPSSSVKSAAASNGSAVSHPKYCTLVSTPPRTFDADVSGFRAAMILLSDRKWVNGTKLRYYFFTGSDGSPASWKGDATQKNVVKEAFATWKKQGIGLEFEEVSNKEDAEIRIGFMRGDGAWSYVGRDIIDVAGSPNERTMNFGWSIANDIDTAIHEIGHTLGAPHEHQNPNAGIVWDEDAVYAALAAPPNNWSRETTFHNIIRKLPVNEVEGSTHDPNSVMHYPFGAGLIKEPAAFKNGIFPAGGLSAKDKEFVRKFYPPLAPADYTKLTVAKSAPLDIKPGEQKNFIFKPTVNRRYKIQTFGALDTVMVLFERTGGEEVYIAGDDDSGTNLNSKLHLRLIKGREYVVRVRLFYSSSEGMGSLMVI</sequence>
<name>A0AAP2DZS0_9BACT</name>
<evidence type="ECO:0000313" key="3">
    <source>
        <dbReference type="Proteomes" id="UP001319080"/>
    </source>
</evidence>
<reference evidence="2 3" key="1">
    <citation type="submission" date="2021-05" db="EMBL/GenBank/DDBJ databases">
        <title>A Polyphasic approach of four new species of the genus Ohtaekwangia: Ohtaekwangia histidinii sp. nov., Ohtaekwangia cretensis sp. nov., Ohtaekwangia indiensis sp. nov., Ohtaekwangia reichenbachii sp. nov. from diverse environment.</title>
        <authorList>
            <person name="Octaviana S."/>
        </authorList>
    </citation>
    <scope>NUCLEOTIDE SEQUENCE [LARGE SCALE GENOMIC DNA]</scope>
    <source>
        <strain evidence="2 3">PWU5</strain>
    </source>
</reference>